<evidence type="ECO:0000256" key="5">
    <source>
        <dbReference type="ARBA" id="ARBA00022695"/>
    </source>
</evidence>
<keyword evidence="7" id="KW-0175">Coiled coil</keyword>
<organism evidence="9 10">
    <name type="scientific">Deinandra increscens subsp. villosa</name>
    <dbReference type="NCBI Taxonomy" id="3103831"/>
    <lineage>
        <taxon>Eukaryota</taxon>
        <taxon>Viridiplantae</taxon>
        <taxon>Streptophyta</taxon>
        <taxon>Embryophyta</taxon>
        <taxon>Tracheophyta</taxon>
        <taxon>Spermatophyta</taxon>
        <taxon>Magnoliopsida</taxon>
        <taxon>eudicotyledons</taxon>
        <taxon>Gunneridae</taxon>
        <taxon>Pentapetalae</taxon>
        <taxon>asterids</taxon>
        <taxon>campanulids</taxon>
        <taxon>Asterales</taxon>
        <taxon>Asteraceae</taxon>
        <taxon>Asteroideae</taxon>
        <taxon>Heliantheae alliance</taxon>
        <taxon>Madieae</taxon>
        <taxon>Madiinae</taxon>
        <taxon>Deinandra</taxon>
    </lineage>
</organism>
<evidence type="ECO:0000256" key="1">
    <source>
        <dbReference type="ARBA" id="ARBA00005474"/>
    </source>
</evidence>
<comment type="caution">
    <text evidence="9">The sequence shown here is derived from an EMBL/GenBank/DDBJ whole genome shotgun (WGS) entry which is preliminary data.</text>
</comment>
<gene>
    <name evidence="9" type="ORF">SSX86_005353</name>
</gene>
<feature type="coiled-coil region" evidence="7">
    <location>
        <begin position="85"/>
        <end position="143"/>
    </location>
</feature>
<evidence type="ECO:0000256" key="3">
    <source>
        <dbReference type="ARBA" id="ARBA00022478"/>
    </source>
</evidence>
<keyword evidence="10" id="KW-1185">Reference proteome</keyword>
<feature type="coiled-coil region" evidence="7">
    <location>
        <begin position="339"/>
        <end position="380"/>
    </location>
</feature>
<comment type="similarity">
    <text evidence="1">Belongs to the LOB domain-containing protein family.</text>
</comment>
<dbReference type="GO" id="GO:0006351">
    <property type="term" value="P:DNA-templated transcription"/>
    <property type="evidence" value="ECO:0007669"/>
    <property type="project" value="InterPro"/>
</dbReference>
<reference evidence="9 10" key="1">
    <citation type="submission" date="2024-04" db="EMBL/GenBank/DDBJ databases">
        <title>The reference genome of an endangered Asteraceae, Deinandra increscens subsp. villosa, native to the Central Coast of California.</title>
        <authorList>
            <person name="Guilliams M."/>
            <person name="Hasenstab-Lehman K."/>
            <person name="Meyer R."/>
            <person name="Mcevoy S."/>
        </authorList>
    </citation>
    <scope>NUCLEOTIDE SEQUENCE [LARGE SCALE GENOMIC DNA]</scope>
    <source>
        <tissue evidence="9">Leaf</tissue>
    </source>
</reference>
<dbReference type="InterPro" id="IPR004883">
    <property type="entry name" value="LOB"/>
</dbReference>
<keyword evidence="4" id="KW-0808">Transferase</keyword>
<evidence type="ECO:0000313" key="10">
    <source>
        <dbReference type="Proteomes" id="UP001408789"/>
    </source>
</evidence>
<protein>
    <recommendedName>
        <fullName evidence="2">DNA-directed RNA polymerase</fullName>
        <ecNumber evidence="2">2.7.7.6</ecNumber>
    </recommendedName>
</protein>
<name>A0AAP0DTT5_9ASTR</name>
<dbReference type="GO" id="GO:0000428">
    <property type="term" value="C:DNA-directed RNA polymerase complex"/>
    <property type="evidence" value="ECO:0007669"/>
    <property type="project" value="UniProtKB-KW"/>
</dbReference>
<dbReference type="GO" id="GO:0003899">
    <property type="term" value="F:DNA-directed RNA polymerase activity"/>
    <property type="evidence" value="ECO:0007669"/>
    <property type="project" value="UniProtKB-EC"/>
</dbReference>
<dbReference type="PANTHER" id="PTHR19376:SF51">
    <property type="entry name" value="DNA-DIRECTED RNA POLYMERASE V SUBUNIT 1"/>
    <property type="match status" value="1"/>
</dbReference>
<sequence length="425" mass="48356">MPCVMCRELHGTETCVTGCYYAALVAQGVVNPLQLAQLCSMYIPSAIHRRMTDAPPEERVGVIESFLYHYWARSKDMLRGSMGILQDLSAELAEKNAEVQKLEDELADLKWEHKEKFAGEMVSDDDERLKLELEAELAELQEILQCGVNFKNVHNDRRVVLYLKDCDCGKEHCREKAAYKVKNHLRKVSLKDVDVEFLIEYRRQQGTTDAVTDDAGLVGHVHLNKTLLKDSNLSMEKVLAKCEETLISFRKKKKVGQLFKKIAISCRELHGTIDTCVTGCFYAALVAQGVVTPLQLAQIRSMFNPTFVHRQMTDAPPEDRDCMIQSFMYHYWAFSQHTLRGLTGILEDLSAELAEKNAEVRKLEDELSDLKMANSEKLAAEMVSEELKLEAEVAELQLALKLGEKQVEVLRVKDEIVEHKFRCRG</sequence>
<dbReference type="EC" id="2.7.7.6" evidence="2"/>
<evidence type="ECO:0000256" key="7">
    <source>
        <dbReference type="SAM" id="Coils"/>
    </source>
</evidence>
<dbReference type="EMBL" id="JBCNJP010000007">
    <property type="protein sequence ID" value="KAK9077018.1"/>
    <property type="molecule type" value="Genomic_DNA"/>
</dbReference>
<feature type="domain" description="LOB" evidence="8">
    <location>
        <begin position="264"/>
        <end position="367"/>
    </location>
</feature>
<dbReference type="AlphaFoldDB" id="A0AAP0DTT5"/>
<evidence type="ECO:0000313" key="9">
    <source>
        <dbReference type="EMBL" id="KAK9077018.1"/>
    </source>
</evidence>
<evidence type="ECO:0000256" key="6">
    <source>
        <dbReference type="ARBA" id="ARBA00023163"/>
    </source>
</evidence>
<evidence type="ECO:0000259" key="8">
    <source>
        <dbReference type="PROSITE" id="PS50891"/>
    </source>
</evidence>
<dbReference type="Proteomes" id="UP001408789">
    <property type="component" value="Unassembled WGS sequence"/>
</dbReference>
<feature type="domain" description="LOB" evidence="8">
    <location>
        <begin position="1"/>
        <end position="106"/>
    </location>
</feature>
<dbReference type="PROSITE" id="PS50891">
    <property type="entry name" value="LOB"/>
    <property type="match status" value="2"/>
</dbReference>
<keyword evidence="6" id="KW-0804">Transcription</keyword>
<accession>A0AAP0DTT5</accession>
<dbReference type="Pfam" id="PF03195">
    <property type="entry name" value="LOB"/>
    <property type="match status" value="1"/>
</dbReference>
<keyword evidence="5" id="KW-0548">Nucleotidyltransferase</keyword>
<evidence type="ECO:0000256" key="4">
    <source>
        <dbReference type="ARBA" id="ARBA00022679"/>
    </source>
</evidence>
<keyword evidence="3" id="KW-0240">DNA-directed RNA polymerase</keyword>
<dbReference type="PANTHER" id="PTHR19376">
    <property type="entry name" value="DNA-DIRECTED RNA POLYMERASE"/>
    <property type="match status" value="1"/>
</dbReference>
<evidence type="ECO:0000256" key="2">
    <source>
        <dbReference type="ARBA" id="ARBA00012418"/>
    </source>
</evidence>
<proteinExistence type="inferred from homology"/>
<dbReference type="InterPro" id="IPR045867">
    <property type="entry name" value="DNA-dir_RpoC_beta_prime"/>
</dbReference>